<protein>
    <submittedName>
        <fullName evidence="1">Uncharacterized protein</fullName>
    </submittedName>
</protein>
<evidence type="ECO:0000313" key="1">
    <source>
        <dbReference type="EMBL" id="OCT94490.1"/>
    </source>
</evidence>
<sequence>MILICQLLSHTVNFFMLQEVLKREHATLCVDVSLSPETPTEQQIWRQHLEYLRLQNTVQSQLLQLGMTFREKEKKLQEAAHPPVGERLTLRKRVRKAIMKRLQRVWHSTRKLACCHRSTATT</sequence>
<dbReference type="AlphaFoldDB" id="A0A974HY48"/>
<name>A0A974HY48_XENLA</name>
<reference evidence="2" key="1">
    <citation type="journal article" date="2016" name="Nature">
        <title>Genome evolution in the allotetraploid frog Xenopus laevis.</title>
        <authorList>
            <person name="Session A.M."/>
            <person name="Uno Y."/>
            <person name="Kwon T."/>
            <person name="Chapman J.A."/>
            <person name="Toyoda A."/>
            <person name="Takahashi S."/>
            <person name="Fukui A."/>
            <person name="Hikosaka A."/>
            <person name="Suzuki A."/>
            <person name="Kondo M."/>
            <person name="van Heeringen S.J."/>
            <person name="Quigley I."/>
            <person name="Heinz S."/>
            <person name="Ogino H."/>
            <person name="Ochi H."/>
            <person name="Hellsten U."/>
            <person name="Lyons J.B."/>
            <person name="Simakov O."/>
            <person name="Putnam N."/>
            <person name="Stites J."/>
            <person name="Kuroki Y."/>
            <person name="Tanaka T."/>
            <person name="Michiue T."/>
            <person name="Watanabe M."/>
            <person name="Bogdanovic O."/>
            <person name="Lister R."/>
            <person name="Georgiou G."/>
            <person name="Paranjpe S.S."/>
            <person name="van Kruijsbergen I."/>
            <person name="Shu S."/>
            <person name="Carlson J."/>
            <person name="Kinoshita T."/>
            <person name="Ohta Y."/>
            <person name="Mawaribuchi S."/>
            <person name="Jenkins J."/>
            <person name="Grimwood J."/>
            <person name="Schmutz J."/>
            <person name="Mitros T."/>
            <person name="Mozaffari S.V."/>
            <person name="Suzuki Y."/>
            <person name="Haramoto Y."/>
            <person name="Yamamoto T.S."/>
            <person name="Takagi C."/>
            <person name="Heald R."/>
            <person name="Miller K."/>
            <person name="Haudenschild C."/>
            <person name="Kitzman J."/>
            <person name="Nakayama T."/>
            <person name="Izutsu Y."/>
            <person name="Robert J."/>
            <person name="Fortriede J."/>
            <person name="Burns K."/>
            <person name="Lotay V."/>
            <person name="Karimi K."/>
            <person name="Yasuoka Y."/>
            <person name="Dichmann D.S."/>
            <person name="Flajnik M.F."/>
            <person name="Houston D.W."/>
            <person name="Shendure J."/>
            <person name="DuPasquier L."/>
            <person name="Vize P.D."/>
            <person name="Zorn A.M."/>
            <person name="Ito M."/>
            <person name="Marcotte E.M."/>
            <person name="Wallingford J.B."/>
            <person name="Ito Y."/>
            <person name="Asashima M."/>
            <person name="Ueno N."/>
            <person name="Matsuda Y."/>
            <person name="Veenstra G.J."/>
            <person name="Fujiyama A."/>
            <person name="Harland R.M."/>
            <person name="Taira M."/>
            <person name="Rokhsar D.S."/>
        </authorList>
    </citation>
    <scope>NUCLEOTIDE SEQUENCE [LARGE SCALE GENOMIC DNA]</scope>
    <source>
        <strain evidence="2">J</strain>
    </source>
</reference>
<accession>A0A974HY48</accession>
<organism evidence="1 2">
    <name type="scientific">Xenopus laevis</name>
    <name type="common">African clawed frog</name>
    <dbReference type="NCBI Taxonomy" id="8355"/>
    <lineage>
        <taxon>Eukaryota</taxon>
        <taxon>Metazoa</taxon>
        <taxon>Chordata</taxon>
        <taxon>Craniata</taxon>
        <taxon>Vertebrata</taxon>
        <taxon>Euteleostomi</taxon>
        <taxon>Amphibia</taxon>
        <taxon>Batrachia</taxon>
        <taxon>Anura</taxon>
        <taxon>Pipoidea</taxon>
        <taxon>Pipidae</taxon>
        <taxon>Xenopodinae</taxon>
        <taxon>Xenopus</taxon>
        <taxon>Xenopus</taxon>
    </lineage>
</organism>
<gene>
    <name evidence="1" type="ORF">XELAEV_18012162mg</name>
</gene>
<dbReference type="EMBL" id="CM004468">
    <property type="protein sequence ID" value="OCT94490.1"/>
    <property type="molecule type" value="Genomic_DNA"/>
</dbReference>
<dbReference type="Proteomes" id="UP000694892">
    <property type="component" value="Chromosome 2L"/>
</dbReference>
<proteinExistence type="predicted"/>
<evidence type="ECO:0000313" key="2">
    <source>
        <dbReference type="Proteomes" id="UP000694892"/>
    </source>
</evidence>